<protein>
    <recommendedName>
        <fullName evidence="3">HD domain-containing protein</fullName>
    </recommendedName>
</protein>
<dbReference type="EMBL" id="FQYT01000034">
    <property type="protein sequence ID" value="SHJ68808.1"/>
    <property type="molecule type" value="Genomic_DNA"/>
</dbReference>
<sequence length="156" mass="18118">MDSNIGYEKCICDLIHNEAVLSMEKYIQHSNISCLEHCIHVSYRSYRLCRRLGLDYVSAARGGLLHDFFLYDWHIDKPGNGLHGFSHPGTALRNATGKFSLNEMEKDIIERHMWPLTLRAPRYKETLVISLVDKYCSLVEICTRNTFGISNFLERY</sequence>
<dbReference type="SUPFAM" id="SSF109604">
    <property type="entry name" value="HD-domain/PDEase-like"/>
    <property type="match status" value="1"/>
</dbReference>
<evidence type="ECO:0000313" key="2">
    <source>
        <dbReference type="Proteomes" id="UP000184342"/>
    </source>
</evidence>
<dbReference type="RefSeq" id="WP_073994608.1">
    <property type="nucleotide sequence ID" value="NZ_FQYT01000034.1"/>
</dbReference>
<dbReference type="OrthoDB" id="360187at2"/>
<reference evidence="1 2" key="1">
    <citation type="submission" date="2016-11" db="EMBL/GenBank/DDBJ databases">
        <authorList>
            <person name="Jaros S."/>
            <person name="Januszkiewicz K."/>
            <person name="Wedrychowicz H."/>
        </authorList>
    </citation>
    <scope>NUCLEOTIDE SEQUENCE [LARGE SCALE GENOMIC DNA]</scope>
    <source>
        <strain evidence="1 2">DSM 15970</strain>
    </source>
</reference>
<dbReference type="STRING" id="1122934.SAMN02745691_02373"/>
<organism evidence="1 2">
    <name type="scientific">Parasporobacterium paucivorans DSM 15970</name>
    <dbReference type="NCBI Taxonomy" id="1122934"/>
    <lineage>
        <taxon>Bacteria</taxon>
        <taxon>Bacillati</taxon>
        <taxon>Bacillota</taxon>
        <taxon>Clostridia</taxon>
        <taxon>Lachnospirales</taxon>
        <taxon>Lachnospiraceae</taxon>
        <taxon>Parasporobacterium</taxon>
    </lineage>
</organism>
<dbReference type="Proteomes" id="UP000184342">
    <property type="component" value="Unassembled WGS sequence"/>
</dbReference>
<evidence type="ECO:0000313" key="1">
    <source>
        <dbReference type="EMBL" id="SHJ68808.1"/>
    </source>
</evidence>
<keyword evidence="2" id="KW-1185">Reference proteome</keyword>
<name>A0A1M6LCB5_9FIRM</name>
<evidence type="ECO:0008006" key="3">
    <source>
        <dbReference type="Google" id="ProtNLM"/>
    </source>
</evidence>
<gene>
    <name evidence="1" type="ORF">SAMN02745691_02373</name>
</gene>
<proteinExistence type="predicted"/>
<dbReference type="AlphaFoldDB" id="A0A1M6LCB5"/>
<dbReference type="Gene3D" id="1.10.3210.10">
    <property type="entry name" value="Hypothetical protein af1432"/>
    <property type="match status" value="1"/>
</dbReference>
<accession>A0A1M6LCB5</accession>